<reference evidence="1 2" key="1">
    <citation type="submission" date="2018-01" db="EMBL/GenBank/DDBJ databases">
        <title>G. obscuriglobus.</title>
        <authorList>
            <person name="Franke J."/>
            <person name="Blomberg W."/>
            <person name="Selmecki A."/>
        </authorList>
    </citation>
    <scope>NUCLEOTIDE SEQUENCE [LARGE SCALE GENOMIC DNA]</scope>
    <source>
        <strain evidence="1 2">DSM 5831</strain>
    </source>
</reference>
<dbReference type="KEGG" id="gog:C1280_00305"/>
<dbReference type="Proteomes" id="UP000245802">
    <property type="component" value="Chromosome"/>
</dbReference>
<evidence type="ECO:0000313" key="1">
    <source>
        <dbReference type="EMBL" id="AWM35616.1"/>
    </source>
</evidence>
<keyword evidence="2" id="KW-1185">Reference proteome</keyword>
<proteinExistence type="predicted"/>
<gene>
    <name evidence="1" type="ORF">C1280_00305</name>
</gene>
<name>A0A2Z3GW62_9BACT</name>
<accession>A0A2Z3GW62</accession>
<dbReference type="RefSeq" id="WP_010036264.1">
    <property type="nucleotide sequence ID" value="NZ_CP025958.1"/>
</dbReference>
<organism evidence="1 2">
    <name type="scientific">Gemmata obscuriglobus</name>
    <dbReference type="NCBI Taxonomy" id="114"/>
    <lineage>
        <taxon>Bacteria</taxon>
        <taxon>Pseudomonadati</taxon>
        <taxon>Planctomycetota</taxon>
        <taxon>Planctomycetia</taxon>
        <taxon>Gemmatales</taxon>
        <taxon>Gemmataceae</taxon>
        <taxon>Gemmata</taxon>
    </lineage>
</organism>
<sequence length="104" mass="11065">MRQTLFVALVSATVAPGPAQERQPPPVRPAARLAQVEEEAEVLEAERDVNKAHIKAAEVGVKAAELGAVRLKKALGGGALAVEEFDRAKLEVKMALNWRSASPS</sequence>
<protein>
    <submittedName>
        <fullName evidence="1">Uncharacterized protein</fullName>
    </submittedName>
</protein>
<dbReference type="AlphaFoldDB" id="A0A2Z3GW62"/>
<dbReference type="EMBL" id="CP025958">
    <property type="protein sequence ID" value="AWM35616.1"/>
    <property type="molecule type" value="Genomic_DNA"/>
</dbReference>
<evidence type="ECO:0000313" key="2">
    <source>
        <dbReference type="Proteomes" id="UP000245802"/>
    </source>
</evidence>